<proteinExistence type="predicted"/>
<keyword evidence="3" id="KW-1185">Reference proteome</keyword>
<dbReference type="SUPFAM" id="SSF51206">
    <property type="entry name" value="cAMP-binding domain-like"/>
    <property type="match status" value="1"/>
</dbReference>
<protein>
    <submittedName>
        <fullName evidence="2">Cyclic nucleotide-binding domain-containing protein</fullName>
    </submittedName>
</protein>
<evidence type="ECO:0000259" key="1">
    <source>
        <dbReference type="PROSITE" id="PS50042"/>
    </source>
</evidence>
<dbReference type="InterPro" id="IPR049817">
    <property type="entry name" value="Encap_f2b"/>
</dbReference>
<gene>
    <name evidence="2" type="ORF">B0I31_11687</name>
</gene>
<dbReference type="PANTHER" id="PTHR24567">
    <property type="entry name" value="CRP FAMILY TRANSCRIPTIONAL REGULATORY PROTEIN"/>
    <property type="match status" value="1"/>
</dbReference>
<dbReference type="Pfam" id="PF00027">
    <property type="entry name" value="cNMP_binding"/>
    <property type="match status" value="1"/>
</dbReference>
<dbReference type="InterPro" id="IPR045641">
    <property type="entry name" value="SrpI-like"/>
</dbReference>
<evidence type="ECO:0000313" key="2">
    <source>
        <dbReference type="EMBL" id="PSL52011.1"/>
    </source>
</evidence>
<dbReference type="SMART" id="SM00100">
    <property type="entry name" value="cNMP"/>
    <property type="match status" value="1"/>
</dbReference>
<evidence type="ECO:0000313" key="3">
    <source>
        <dbReference type="Proteomes" id="UP000241118"/>
    </source>
</evidence>
<organism evidence="2 3">
    <name type="scientific">Saccharothrix carnea</name>
    <dbReference type="NCBI Taxonomy" id="1280637"/>
    <lineage>
        <taxon>Bacteria</taxon>
        <taxon>Bacillati</taxon>
        <taxon>Actinomycetota</taxon>
        <taxon>Actinomycetes</taxon>
        <taxon>Pseudonocardiales</taxon>
        <taxon>Pseudonocardiaceae</taxon>
        <taxon>Saccharothrix</taxon>
    </lineage>
</organism>
<dbReference type="Proteomes" id="UP000241118">
    <property type="component" value="Unassembled WGS sequence"/>
</dbReference>
<dbReference type="InterPro" id="IPR050397">
    <property type="entry name" value="Env_Response_Regulators"/>
</dbReference>
<accession>A0A2P8I0L9</accession>
<dbReference type="NCBIfam" id="NF041163">
    <property type="entry name" value="encap_f2b"/>
    <property type="match status" value="1"/>
</dbReference>
<comment type="caution">
    <text evidence="2">The sequence shown here is derived from an EMBL/GenBank/DDBJ whole genome shotgun (WGS) entry which is preliminary data.</text>
</comment>
<dbReference type="Gene3D" id="2.60.120.10">
    <property type="entry name" value="Jelly Rolls"/>
    <property type="match status" value="1"/>
</dbReference>
<dbReference type="GO" id="GO:0003700">
    <property type="term" value="F:DNA-binding transcription factor activity"/>
    <property type="evidence" value="ECO:0007669"/>
    <property type="project" value="TreeGrafter"/>
</dbReference>
<name>A0A2P8I0L9_SACCR</name>
<dbReference type="InterPro" id="IPR018490">
    <property type="entry name" value="cNMP-bd_dom_sf"/>
</dbReference>
<dbReference type="EMBL" id="PYAX01000016">
    <property type="protein sequence ID" value="PSL52011.1"/>
    <property type="molecule type" value="Genomic_DNA"/>
</dbReference>
<dbReference type="AlphaFoldDB" id="A0A2P8I0L9"/>
<dbReference type="Pfam" id="PF19307">
    <property type="entry name" value="SrpI-like"/>
    <property type="match status" value="1"/>
</dbReference>
<dbReference type="PANTHER" id="PTHR24567:SF74">
    <property type="entry name" value="HTH-TYPE TRANSCRIPTIONAL REGULATOR ARCR"/>
    <property type="match status" value="1"/>
</dbReference>
<dbReference type="CDD" id="cd00038">
    <property type="entry name" value="CAP_ED"/>
    <property type="match status" value="1"/>
</dbReference>
<dbReference type="InterPro" id="IPR000595">
    <property type="entry name" value="cNMP-bd_dom"/>
</dbReference>
<sequence length="475" mass="52063">MVLVTLAQPVESVPDASETRLSLGPAAARNLATTTKSVPQMRAISSRWLLKVLPWVEAEGGTFRVNRRLSYEVGDGRVTFTDTGSGPAVIPAELGELPLLRGFDEPDVLAALAARFERRDYEPGDVVVASGGLSDEAFLIVHGRLDQVGTGEYGDRTTLGVLADGDHFGDDSLTDPLSTWDLTVKAVTRCTALVLPQRGFDEVLAQSEALRERLRWFQANRGAQRNEHGEADVAVASGHEGEPDLPSTFVDYDPAPREYELEVAQTILRVHRRVADLYDEPMDQTEQQLRLTIEALRERQEHELVNNPRIGLLHNADLKQRIRTRGGPPTPDDLDHLLSLVWKEPGCLLAHPRTIAAIAREWNHRGLHPGPVEINGHHVPAWRGVPLLPCNKIPISGHHTSSVLLLRTGLDNQGVIGLHQTGLPDEYRPGLTVKDMGTDAKAITSYLVSAYFSAAVLVPDALAVLEQVEIGREEA</sequence>
<feature type="domain" description="Cyclic nucleotide-binding" evidence="1">
    <location>
        <begin position="99"/>
        <end position="214"/>
    </location>
</feature>
<dbReference type="PROSITE" id="PS50042">
    <property type="entry name" value="CNMP_BINDING_3"/>
    <property type="match status" value="1"/>
</dbReference>
<dbReference type="GO" id="GO:0005829">
    <property type="term" value="C:cytosol"/>
    <property type="evidence" value="ECO:0007669"/>
    <property type="project" value="TreeGrafter"/>
</dbReference>
<dbReference type="InterPro" id="IPR014710">
    <property type="entry name" value="RmlC-like_jellyroll"/>
</dbReference>
<reference evidence="2 3" key="1">
    <citation type="submission" date="2018-03" db="EMBL/GenBank/DDBJ databases">
        <title>Genomic Encyclopedia of Type Strains, Phase III (KMG-III): the genomes of soil and plant-associated and newly described type strains.</title>
        <authorList>
            <person name="Whitman W."/>
        </authorList>
    </citation>
    <scope>NUCLEOTIDE SEQUENCE [LARGE SCALE GENOMIC DNA]</scope>
    <source>
        <strain evidence="2 3">CGMCC 4.7097</strain>
    </source>
</reference>